<dbReference type="EMBL" id="CP002792">
    <property type="protein sequence ID" value="AEH06318.1"/>
    <property type="molecule type" value="Genomic_DNA"/>
</dbReference>
<evidence type="ECO:0000313" key="2">
    <source>
        <dbReference type="Proteomes" id="UP000009296"/>
    </source>
</evidence>
<dbReference type="KEGG" id="mok:Metok_0328"/>
<dbReference type="Proteomes" id="UP000009296">
    <property type="component" value="Chromosome"/>
</dbReference>
<dbReference type="AlphaFoldDB" id="F8AKB8"/>
<organism evidence="1 2">
    <name type="scientific">Methanothermococcus okinawensis (strain DSM 14208 / JCM 11175 / IH1)</name>
    <dbReference type="NCBI Taxonomy" id="647113"/>
    <lineage>
        <taxon>Archaea</taxon>
        <taxon>Methanobacteriati</taxon>
        <taxon>Methanobacteriota</taxon>
        <taxon>Methanomada group</taxon>
        <taxon>Methanococci</taxon>
        <taxon>Methanococcales</taxon>
        <taxon>Methanococcaceae</taxon>
        <taxon>Methanothermococcus</taxon>
    </lineage>
</organism>
<evidence type="ECO:0000313" key="1">
    <source>
        <dbReference type="EMBL" id="AEH06318.1"/>
    </source>
</evidence>
<sequence length="107" mass="12561">MGIFNKNRKAETSKNIDIVEKLKPYVDYPIEKDRKKELLKALDKKIEEYTNENGILDFQEVLDELYDSCFEIKEINGVEYTFLVQVLSLYIYHVIITGAPIDLEKLL</sequence>
<dbReference type="GeneID" id="10772446"/>
<gene>
    <name evidence="1" type="ordered locus">Metok_0328</name>
</gene>
<dbReference type="eggNOG" id="arCOG09509">
    <property type="taxonomic scope" value="Archaea"/>
</dbReference>
<dbReference type="RefSeq" id="WP_013866504.1">
    <property type="nucleotide sequence ID" value="NC_015636.1"/>
</dbReference>
<accession>F8AKB8</accession>
<reference evidence="1" key="1">
    <citation type="submission" date="2011-05" db="EMBL/GenBank/DDBJ databases">
        <title>Complete sequence of chromosome of Methanothermococcus okinawensis IH1.</title>
        <authorList>
            <consortium name="US DOE Joint Genome Institute"/>
            <person name="Lucas S."/>
            <person name="Han J."/>
            <person name="Lapidus A."/>
            <person name="Cheng J.-F."/>
            <person name="Goodwin L."/>
            <person name="Pitluck S."/>
            <person name="Peters L."/>
            <person name="Mikhailova N."/>
            <person name="Held B."/>
            <person name="Han C."/>
            <person name="Tapia R."/>
            <person name="Land M."/>
            <person name="Hauser L."/>
            <person name="Kyrpides N."/>
            <person name="Ivanova N."/>
            <person name="Pagani I."/>
            <person name="Sieprawska-Lupa M."/>
            <person name="Takai K."/>
            <person name="Miyazaki J."/>
            <person name="Whitman W."/>
            <person name="Woyke T."/>
        </authorList>
    </citation>
    <scope>NUCLEOTIDE SEQUENCE [LARGE SCALE GENOMIC DNA]</scope>
    <source>
        <strain evidence="1">IH1</strain>
    </source>
</reference>
<name>F8AKB8_METOI</name>
<dbReference type="STRING" id="647113.Metok_0328"/>
<dbReference type="HOGENOM" id="CLU_2140247_0_0_2"/>
<protein>
    <submittedName>
        <fullName evidence="1">Uncharacterized protein</fullName>
    </submittedName>
</protein>
<proteinExistence type="predicted"/>
<dbReference type="OrthoDB" id="62306at2157"/>
<keyword evidence="2" id="KW-1185">Reference proteome</keyword>